<sequence length="127" mass="14052">MQLNVIHISDIHFHESSNPISKKVDAISQALFPVVRAVDRNVIAISGDIAFSGNKCEYAIVEEFICRMRKLLENEAGLTVDEIMTAGNHDCVLKPVPKLRERTIQSIIANPDDTLDEEAEHLRGGAS</sequence>
<dbReference type="Proteomes" id="UP000242951">
    <property type="component" value="Unassembled WGS sequence"/>
</dbReference>
<gene>
    <name evidence="2" type="ORF">BPMI_02472c</name>
</gene>
<dbReference type="InterPro" id="IPR029052">
    <property type="entry name" value="Metallo-depent_PP-like"/>
</dbReference>
<proteinExistence type="predicted"/>
<protein>
    <recommendedName>
        <fullName evidence="1">Calcineurin-like phosphoesterase domain-containing protein</fullName>
    </recommendedName>
</protein>
<comment type="caution">
    <text evidence="2">The sequence shown here is derived from an EMBL/GenBank/DDBJ whole genome shotgun (WGS) entry which is preliminary data.</text>
</comment>
<evidence type="ECO:0000259" key="1">
    <source>
        <dbReference type="Pfam" id="PF00149"/>
    </source>
</evidence>
<accession>A0ABR5HJQ3</accession>
<dbReference type="InterPro" id="IPR004843">
    <property type="entry name" value="Calcineurin-like_PHP"/>
</dbReference>
<evidence type="ECO:0000313" key="2">
    <source>
        <dbReference type="EMBL" id="KMQ72780.1"/>
    </source>
</evidence>
<organism evidence="2 3">
    <name type="scientific">Candidatus Burkholderia pumila</name>
    <dbReference type="NCBI Taxonomy" id="1090375"/>
    <lineage>
        <taxon>Bacteria</taxon>
        <taxon>Pseudomonadati</taxon>
        <taxon>Pseudomonadota</taxon>
        <taxon>Betaproteobacteria</taxon>
        <taxon>Burkholderiales</taxon>
        <taxon>Burkholderiaceae</taxon>
        <taxon>Burkholderia</taxon>
    </lineage>
</organism>
<name>A0ABR5HJQ3_9BURK</name>
<keyword evidence="3" id="KW-1185">Reference proteome</keyword>
<reference evidence="2 3" key="1">
    <citation type="submission" date="2015-06" db="EMBL/GenBank/DDBJ databases">
        <title>Comparative genomics of Burkholderia leaf nodule symbionts.</title>
        <authorList>
            <person name="Carlier A."/>
            <person name="Eberl L."/>
            <person name="Pinto-Carbo M."/>
        </authorList>
    </citation>
    <scope>NUCLEOTIDE SEQUENCE [LARGE SCALE GENOMIC DNA]</scope>
    <source>
        <strain evidence="2 3">UZHbot3</strain>
    </source>
</reference>
<dbReference type="EMBL" id="LELG01000485">
    <property type="protein sequence ID" value="KMQ72780.1"/>
    <property type="molecule type" value="Genomic_DNA"/>
</dbReference>
<dbReference type="SUPFAM" id="SSF56300">
    <property type="entry name" value="Metallo-dependent phosphatases"/>
    <property type="match status" value="1"/>
</dbReference>
<feature type="domain" description="Calcineurin-like phosphoesterase" evidence="1">
    <location>
        <begin position="4"/>
        <end position="96"/>
    </location>
</feature>
<evidence type="ECO:0000313" key="3">
    <source>
        <dbReference type="Proteomes" id="UP000242951"/>
    </source>
</evidence>
<dbReference type="Gene3D" id="3.60.21.10">
    <property type="match status" value="1"/>
</dbReference>
<dbReference type="Pfam" id="PF00149">
    <property type="entry name" value="Metallophos"/>
    <property type="match status" value="1"/>
</dbReference>